<protein>
    <submittedName>
        <fullName evidence="3">Nucleic-acid-binding protein from transposon X-element</fullName>
    </submittedName>
</protein>
<gene>
    <name evidence="1" type="ORF">HPBE_LOCUS22904</name>
</gene>
<sequence length="188" mass="21239">MTNYEPLLDADLLHTELLKTIDKKSDHICLKLVDFVSVIVTRLDKIDKSPKRLSSMPDALQELRTLKPAISAFIERTRPKSAYIFCTVKDNLDSHPSGRCTRFSAPYARTFQVLKMGLCGHCSKPAHGEECMVTCNVCRQPHNALLCPGRMGPHPKKNKLRPSSFVSYYYSSSSSSFSSTFIRQKRLP</sequence>
<evidence type="ECO:0000313" key="2">
    <source>
        <dbReference type="Proteomes" id="UP000050761"/>
    </source>
</evidence>
<dbReference type="Proteomes" id="UP000050761">
    <property type="component" value="Unassembled WGS sequence"/>
</dbReference>
<reference evidence="3" key="2">
    <citation type="submission" date="2019-09" db="UniProtKB">
        <authorList>
            <consortium name="WormBaseParasite"/>
        </authorList>
    </citation>
    <scope>IDENTIFICATION</scope>
</reference>
<keyword evidence="2" id="KW-1185">Reference proteome</keyword>
<name>A0A183GJP7_HELPZ</name>
<proteinExistence type="predicted"/>
<accession>A0A3P8DNG9</accession>
<organism evidence="2 3">
    <name type="scientific">Heligmosomoides polygyrus</name>
    <name type="common">Parasitic roundworm</name>
    <dbReference type="NCBI Taxonomy" id="6339"/>
    <lineage>
        <taxon>Eukaryota</taxon>
        <taxon>Metazoa</taxon>
        <taxon>Ecdysozoa</taxon>
        <taxon>Nematoda</taxon>
        <taxon>Chromadorea</taxon>
        <taxon>Rhabditida</taxon>
        <taxon>Rhabditina</taxon>
        <taxon>Rhabditomorpha</taxon>
        <taxon>Strongyloidea</taxon>
        <taxon>Heligmosomidae</taxon>
        <taxon>Heligmosomoides</taxon>
    </lineage>
</organism>
<evidence type="ECO:0000313" key="3">
    <source>
        <dbReference type="WBParaSite" id="HPBE_0002290501-mRNA-1"/>
    </source>
</evidence>
<accession>A0A183GJP7</accession>
<evidence type="ECO:0000313" key="1">
    <source>
        <dbReference type="EMBL" id="VDP35368.1"/>
    </source>
</evidence>
<dbReference type="EMBL" id="UZAH01034478">
    <property type="protein sequence ID" value="VDP35368.1"/>
    <property type="molecule type" value="Genomic_DNA"/>
</dbReference>
<reference evidence="1 2" key="1">
    <citation type="submission" date="2018-11" db="EMBL/GenBank/DDBJ databases">
        <authorList>
            <consortium name="Pathogen Informatics"/>
        </authorList>
    </citation>
    <scope>NUCLEOTIDE SEQUENCE [LARGE SCALE GENOMIC DNA]</scope>
</reference>
<dbReference type="AlphaFoldDB" id="A0A183GJP7"/>
<dbReference type="WBParaSite" id="HPBE_0002290501-mRNA-1">
    <property type="protein sequence ID" value="HPBE_0002290501-mRNA-1"/>
    <property type="gene ID" value="HPBE_0002290501"/>
</dbReference>